<dbReference type="OrthoDB" id="3359274at2"/>
<keyword evidence="2" id="KW-1185">Reference proteome</keyword>
<dbReference type="EMBL" id="FODD01000003">
    <property type="protein sequence ID" value="SEN29749.1"/>
    <property type="molecule type" value="Genomic_DNA"/>
</dbReference>
<reference evidence="1 2" key="1">
    <citation type="submission" date="2016-10" db="EMBL/GenBank/DDBJ databases">
        <authorList>
            <person name="de Groot N.N."/>
        </authorList>
    </citation>
    <scope>NUCLEOTIDE SEQUENCE [LARGE SCALE GENOMIC DNA]</scope>
    <source>
        <strain evidence="1 2">CGMCC 4.2026</strain>
    </source>
</reference>
<protein>
    <submittedName>
        <fullName evidence="1">Uncharacterized protein</fullName>
    </submittedName>
</protein>
<sequence length="173" mass="19071">MADHRPELVDDALRALGATHTELREAHKRWQARLHSRSFPGGEMRYLTTLGRPESQARRQVGDLACKAVLWPLPLWPTLRFEILVAPGGAVWNEWLVREPGNPGPDLAALPSVAELPPWGCTVEEVLRGFTSAVPLVADAPSRARVGVTDPRSGDAFTVHFTWGLCQFVAPRP</sequence>
<gene>
    <name evidence="1" type="ORF">SAMN05216267_1003263</name>
</gene>
<evidence type="ECO:0000313" key="1">
    <source>
        <dbReference type="EMBL" id="SEN29749.1"/>
    </source>
</evidence>
<dbReference type="RefSeq" id="WP_069463818.1">
    <property type="nucleotide sequence ID" value="NZ_FODD01000003.1"/>
</dbReference>
<organism evidence="1 2">
    <name type="scientific">Actinacidiphila rubida</name>
    <dbReference type="NCBI Taxonomy" id="310780"/>
    <lineage>
        <taxon>Bacteria</taxon>
        <taxon>Bacillati</taxon>
        <taxon>Actinomycetota</taxon>
        <taxon>Actinomycetes</taxon>
        <taxon>Kitasatosporales</taxon>
        <taxon>Streptomycetaceae</taxon>
        <taxon>Actinacidiphila</taxon>
    </lineage>
</organism>
<dbReference type="Proteomes" id="UP000181951">
    <property type="component" value="Unassembled WGS sequence"/>
</dbReference>
<evidence type="ECO:0000313" key="2">
    <source>
        <dbReference type="Proteomes" id="UP000181951"/>
    </source>
</evidence>
<name>A0A1H8FDG3_9ACTN</name>
<proteinExistence type="predicted"/>
<dbReference type="STRING" id="310780.SAMN05216267_1003263"/>
<accession>A0A1H8FDG3</accession>
<dbReference type="AlphaFoldDB" id="A0A1H8FDG3"/>